<name>A0ABU9LL95_9BACL</name>
<evidence type="ECO:0000256" key="6">
    <source>
        <dbReference type="ARBA" id="ARBA00022989"/>
    </source>
</evidence>
<evidence type="ECO:0000313" key="9">
    <source>
        <dbReference type="EMBL" id="MEL5988767.1"/>
    </source>
</evidence>
<evidence type="ECO:0000256" key="7">
    <source>
        <dbReference type="ARBA" id="ARBA00023136"/>
    </source>
</evidence>
<protein>
    <submittedName>
        <fullName evidence="9">AzlC family ABC transporter permease</fullName>
    </submittedName>
</protein>
<feature type="transmembrane region" description="Helical" evidence="8">
    <location>
        <begin position="52"/>
        <end position="72"/>
    </location>
</feature>
<comment type="subcellular location">
    <subcellularLocation>
        <location evidence="1">Cell membrane</location>
        <topology evidence="1">Multi-pass membrane protein</topology>
    </subcellularLocation>
</comment>
<feature type="transmembrane region" description="Helical" evidence="8">
    <location>
        <begin position="196"/>
        <end position="214"/>
    </location>
</feature>
<evidence type="ECO:0000256" key="4">
    <source>
        <dbReference type="ARBA" id="ARBA00022475"/>
    </source>
</evidence>
<evidence type="ECO:0000256" key="2">
    <source>
        <dbReference type="ARBA" id="ARBA00010735"/>
    </source>
</evidence>
<keyword evidence="3" id="KW-0813">Transport</keyword>
<evidence type="ECO:0000313" key="10">
    <source>
        <dbReference type="Proteomes" id="UP001398420"/>
    </source>
</evidence>
<dbReference type="RefSeq" id="WP_087680206.1">
    <property type="nucleotide sequence ID" value="NZ_CP147847.1"/>
</dbReference>
<evidence type="ECO:0000256" key="5">
    <source>
        <dbReference type="ARBA" id="ARBA00022692"/>
    </source>
</evidence>
<gene>
    <name evidence="9" type="ORF">AAF454_10195</name>
</gene>
<keyword evidence="4" id="KW-1003">Cell membrane</keyword>
<keyword evidence="6 8" id="KW-1133">Transmembrane helix</keyword>
<dbReference type="PANTHER" id="PTHR34979">
    <property type="entry name" value="INNER MEMBRANE PROTEIN YGAZ"/>
    <property type="match status" value="1"/>
</dbReference>
<keyword evidence="10" id="KW-1185">Reference proteome</keyword>
<feature type="transmembrane region" description="Helical" evidence="8">
    <location>
        <begin position="26"/>
        <end position="45"/>
    </location>
</feature>
<proteinExistence type="inferred from homology"/>
<evidence type="ECO:0000256" key="1">
    <source>
        <dbReference type="ARBA" id="ARBA00004651"/>
    </source>
</evidence>
<keyword evidence="5 8" id="KW-0812">Transmembrane</keyword>
<feature type="transmembrane region" description="Helical" evidence="8">
    <location>
        <begin position="170"/>
        <end position="189"/>
    </location>
</feature>
<evidence type="ECO:0000256" key="8">
    <source>
        <dbReference type="SAM" id="Phobius"/>
    </source>
</evidence>
<dbReference type="Pfam" id="PF03591">
    <property type="entry name" value="AzlC"/>
    <property type="match status" value="1"/>
</dbReference>
<sequence length="240" mass="25949">MLKTDRIGEQEEDHFIKGVKDSLPTLFGYISIGIAFGVVGIASNLSTLEITLLSILVYAGAAQFIFCGLYLAGTPASIIILTTFIVNLRHLLMSLTIAPSFTSQSLLRNIGFGSLLTDETFGVAVTKRAQTGTLGPRWMDGQNITAYLAWIAASIIGALIGKWIPNPERLGLDFALTAMFVALLVLSITAANRTKIMHYLQLIGYMAVIIYFLLYFTSTHIAVLVGTVVVATIGVVTEKK</sequence>
<accession>A0ABU9LL95</accession>
<dbReference type="EMBL" id="JBCEWA010000007">
    <property type="protein sequence ID" value="MEL5988767.1"/>
    <property type="molecule type" value="Genomic_DNA"/>
</dbReference>
<dbReference type="Proteomes" id="UP001398420">
    <property type="component" value="Unassembled WGS sequence"/>
</dbReference>
<comment type="similarity">
    <text evidence="2">Belongs to the AzlC family.</text>
</comment>
<evidence type="ECO:0000256" key="3">
    <source>
        <dbReference type="ARBA" id="ARBA00022448"/>
    </source>
</evidence>
<feature type="transmembrane region" description="Helical" evidence="8">
    <location>
        <begin position="144"/>
        <end position="164"/>
    </location>
</feature>
<reference evidence="9 10" key="1">
    <citation type="submission" date="2024-04" db="EMBL/GenBank/DDBJ databases">
        <authorList>
            <person name="Wu Y.S."/>
            <person name="Zhang L."/>
        </authorList>
    </citation>
    <scope>NUCLEOTIDE SEQUENCE [LARGE SCALE GENOMIC DNA]</scope>
    <source>
        <strain evidence="9 10">KG-01</strain>
    </source>
</reference>
<keyword evidence="7 8" id="KW-0472">Membrane</keyword>
<organism evidence="9 10">
    <name type="scientific">Kurthia gibsonii</name>
    <dbReference type="NCBI Taxonomy" id="33946"/>
    <lineage>
        <taxon>Bacteria</taxon>
        <taxon>Bacillati</taxon>
        <taxon>Bacillota</taxon>
        <taxon>Bacilli</taxon>
        <taxon>Bacillales</taxon>
        <taxon>Caryophanaceae</taxon>
        <taxon>Kurthia</taxon>
    </lineage>
</organism>
<dbReference type="PANTHER" id="PTHR34979:SF1">
    <property type="entry name" value="INNER MEMBRANE PROTEIN YGAZ"/>
    <property type="match status" value="1"/>
</dbReference>
<dbReference type="InterPro" id="IPR011606">
    <property type="entry name" value="Brnchd-chn_aa_trnsp_permease"/>
</dbReference>
<comment type="caution">
    <text evidence="9">The sequence shown here is derived from an EMBL/GenBank/DDBJ whole genome shotgun (WGS) entry which is preliminary data.</text>
</comment>